<dbReference type="OrthoDB" id="6097796at2759"/>
<keyword evidence="3 5" id="KW-1133">Transmembrane helix</keyword>
<accession>A0A8B6EMN1</accession>
<dbReference type="PANTHER" id="PTHR18945">
    <property type="entry name" value="NEUROTRANSMITTER GATED ION CHANNEL"/>
    <property type="match status" value="1"/>
</dbReference>
<evidence type="ECO:0000256" key="3">
    <source>
        <dbReference type="ARBA" id="ARBA00022989"/>
    </source>
</evidence>
<feature type="transmembrane region" description="Helical" evidence="5">
    <location>
        <begin position="216"/>
        <end position="241"/>
    </location>
</feature>
<dbReference type="CDD" id="cd18989">
    <property type="entry name" value="LGIC_ECD_cation"/>
    <property type="match status" value="1"/>
</dbReference>
<keyword evidence="4 5" id="KW-0472">Membrane</keyword>
<dbReference type="InterPro" id="IPR038050">
    <property type="entry name" value="Neuro_actylchol_rec"/>
</dbReference>
<dbReference type="Pfam" id="PF02931">
    <property type="entry name" value="Neur_chan_LBD"/>
    <property type="match status" value="1"/>
</dbReference>
<evidence type="ECO:0000256" key="2">
    <source>
        <dbReference type="ARBA" id="ARBA00022692"/>
    </source>
</evidence>
<feature type="transmembrane region" description="Helical" evidence="5">
    <location>
        <begin position="247"/>
        <end position="265"/>
    </location>
</feature>
<dbReference type="InterPro" id="IPR036734">
    <property type="entry name" value="Neur_chan_lig-bd_sf"/>
</dbReference>
<gene>
    <name evidence="8" type="ORF">MGAL_10B021865</name>
</gene>
<evidence type="ECO:0000256" key="4">
    <source>
        <dbReference type="ARBA" id="ARBA00023136"/>
    </source>
</evidence>
<dbReference type="Gene3D" id="1.20.58.390">
    <property type="entry name" value="Neurotransmitter-gated ion-channel transmembrane domain"/>
    <property type="match status" value="1"/>
</dbReference>
<dbReference type="InterPro" id="IPR036719">
    <property type="entry name" value="Neuro-gated_channel_TM_sf"/>
</dbReference>
<evidence type="ECO:0000313" key="8">
    <source>
        <dbReference type="EMBL" id="VDI36612.1"/>
    </source>
</evidence>
<protein>
    <submittedName>
        <fullName evidence="8">Uncharacterized protein</fullName>
    </submittedName>
</protein>
<evidence type="ECO:0000259" key="7">
    <source>
        <dbReference type="Pfam" id="PF02932"/>
    </source>
</evidence>
<proteinExistence type="predicted"/>
<feature type="domain" description="Neurotransmitter-gated ion-channel ligand-binding" evidence="6">
    <location>
        <begin position="7"/>
        <end position="215"/>
    </location>
</feature>
<dbReference type="InterPro" id="IPR006201">
    <property type="entry name" value="Neur_channel"/>
</dbReference>
<dbReference type="GO" id="GO:0016020">
    <property type="term" value="C:membrane"/>
    <property type="evidence" value="ECO:0007669"/>
    <property type="project" value="UniProtKB-SubCell"/>
</dbReference>
<organism evidence="8 9">
    <name type="scientific">Mytilus galloprovincialis</name>
    <name type="common">Mediterranean mussel</name>
    <dbReference type="NCBI Taxonomy" id="29158"/>
    <lineage>
        <taxon>Eukaryota</taxon>
        <taxon>Metazoa</taxon>
        <taxon>Spiralia</taxon>
        <taxon>Lophotrochozoa</taxon>
        <taxon>Mollusca</taxon>
        <taxon>Bivalvia</taxon>
        <taxon>Autobranchia</taxon>
        <taxon>Pteriomorphia</taxon>
        <taxon>Mytilida</taxon>
        <taxon>Mytiloidea</taxon>
        <taxon>Mytilidae</taxon>
        <taxon>Mytilinae</taxon>
        <taxon>Mytilus</taxon>
    </lineage>
</organism>
<comment type="caution">
    <text evidence="8">The sequence shown here is derived from an EMBL/GenBank/DDBJ whole genome shotgun (WGS) entry which is preliminary data.</text>
</comment>
<name>A0A8B6EMN1_MYTGA</name>
<dbReference type="Proteomes" id="UP000596742">
    <property type="component" value="Unassembled WGS sequence"/>
</dbReference>
<evidence type="ECO:0000256" key="1">
    <source>
        <dbReference type="ARBA" id="ARBA00004141"/>
    </source>
</evidence>
<sequence>MNYKFARRLYDTALSNYTRHVKPRQLSGDVVDVNVEFNIHAVIDYDEKSGVFVFQGKFILRWWDEMIMWNKSDHGNIDMVQLSIHDVWVPKIVIGNSISYHSLYKFDNYFDSKMIYVTYMENGAASISSSGVWETSCNSDVSKFPFDVHDCVVQLDALEPIRDIQLMSKSKGVNVNATSMHSEFKIKETSLSSEPLHADLRWSQLTYIIKLERKPLFMMMNLVVPVYIISLANLLVFLLPLDSSDRVAFSVTMLLTFTVFMTMVTDELPATDKLSHFNTFLLLQLVFSTVITVCVLFIHYIYRKEDETHSTPKWIDWITNRRKSKENMVQPLEKHFEIEKKSTWKKIARMVNKVLLVTFSIVILAEFAYFYFVISV</sequence>
<keyword evidence="2 5" id="KW-0812">Transmembrane</keyword>
<dbReference type="Pfam" id="PF02932">
    <property type="entry name" value="Neur_chan_memb"/>
    <property type="match status" value="1"/>
</dbReference>
<dbReference type="Gene3D" id="2.70.170.10">
    <property type="entry name" value="Neurotransmitter-gated ion-channel ligand-binding domain"/>
    <property type="match status" value="1"/>
</dbReference>
<comment type="subcellular location">
    <subcellularLocation>
        <location evidence="1">Membrane</location>
        <topology evidence="1">Multi-pass membrane protein</topology>
    </subcellularLocation>
</comment>
<dbReference type="PRINTS" id="PR00252">
    <property type="entry name" value="NRIONCHANNEL"/>
</dbReference>
<keyword evidence="9" id="KW-1185">Reference proteome</keyword>
<feature type="transmembrane region" description="Helical" evidence="5">
    <location>
        <begin position="277"/>
        <end position="302"/>
    </location>
</feature>
<feature type="domain" description="Neurotransmitter-gated ion-channel transmembrane" evidence="7">
    <location>
        <begin position="223"/>
        <end position="332"/>
    </location>
</feature>
<dbReference type="SUPFAM" id="SSF63712">
    <property type="entry name" value="Nicotinic receptor ligand binding domain-like"/>
    <property type="match status" value="1"/>
</dbReference>
<dbReference type="AlphaFoldDB" id="A0A8B6EMN1"/>
<feature type="transmembrane region" description="Helical" evidence="5">
    <location>
        <begin position="354"/>
        <end position="374"/>
    </location>
</feature>
<reference evidence="8" key="1">
    <citation type="submission" date="2018-11" db="EMBL/GenBank/DDBJ databases">
        <authorList>
            <person name="Alioto T."/>
            <person name="Alioto T."/>
        </authorList>
    </citation>
    <scope>NUCLEOTIDE SEQUENCE</scope>
</reference>
<evidence type="ECO:0000313" key="9">
    <source>
        <dbReference type="Proteomes" id="UP000596742"/>
    </source>
</evidence>
<dbReference type="GO" id="GO:0004888">
    <property type="term" value="F:transmembrane signaling receptor activity"/>
    <property type="evidence" value="ECO:0007669"/>
    <property type="project" value="InterPro"/>
</dbReference>
<evidence type="ECO:0000256" key="5">
    <source>
        <dbReference type="SAM" id="Phobius"/>
    </source>
</evidence>
<dbReference type="GO" id="GO:0005230">
    <property type="term" value="F:extracellular ligand-gated monoatomic ion channel activity"/>
    <property type="evidence" value="ECO:0007669"/>
    <property type="project" value="InterPro"/>
</dbReference>
<dbReference type="InterPro" id="IPR006202">
    <property type="entry name" value="Neur_chan_lig-bd"/>
</dbReference>
<dbReference type="SUPFAM" id="SSF90112">
    <property type="entry name" value="Neurotransmitter-gated ion-channel transmembrane pore"/>
    <property type="match status" value="1"/>
</dbReference>
<evidence type="ECO:0000259" key="6">
    <source>
        <dbReference type="Pfam" id="PF02931"/>
    </source>
</evidence>
<dbReference type="CDD" id="cd19051">
    <property type="entry name" value="LGIC_TM_cation"/>
    <property type="match status" value="1"/>
</dbReference>
<dbReference type="EMBL" id="UYJE01005351">
    <property type="protein sequence ID" value="VDI36612.1"/>
    <property type="molecule type" value="Genomic_DNA"/>
</dbReference>
<dbReference type="InterPro" id="IPR006029">
    <property type="entry name" value="Neurotrans-gated_channel_TM"/>
</dbReference>